<dbReference type="OrthoDB" id="930260at2"/>
<comment type="caution">
    <text evidence="1">The sequence shown here is derived from an EMBL/GenBank/DDBJ whole genome shotgun (WGS) entry which is preliminary data.</text>
</comment>
<feature type="non-terminal residue" evidence="1">
    <location>
        <position position="324"/>
    </location>
</feature>
<organism evidence="1 2">
    <name type="scientific">Dyadobacter jejuensis</name>
    <dbReference type="NCBI Taxonomy" id="1082580"/>
    <lineage>
        <taxon>Bacteria</taxon>
        <taxon>Pseudomonadati</taxon>
        <taxon>Bacteroidota</taxon>
        <taxon>Cytophagia</taxon>
        <taxon>Cytophagales</taxon>
        <taxon>Spirosomataceae</taxon>
        <taxon>Dyadobacter</taxon>
    </lineage>
</organism>
<evidence type="ECO:0000313" key="2">
    <source>
        <dbReference type="Proteomes" id="UP000245880"/>
    </source>
</evidence>
<dbReference type="Proteomes" id="UP000245880">
    <property type="component" value="Unassembled WGS sequence"/>
</dbReference>
<keyword evidence="2" id="KW-1185">Reference proteome</keyword>
<protein>
    <recommendedName>
        <fullName evidence="3">Phage portal protein</fullName>
    </recommendedName>
</protein>
<dbReference type="RefSeq" id="WP_146202358.1">
    <property type="nucleotide sequence ID" value="NZ_QGDT01000052.1"/>
</dbReference>
<evidence type="ECO:0000313" key="1">
    <source>
        <dbReference type="EMBL" id="PWJ48676.1"/>
    </source>
</evidence>
<reference evidence="1 2" key="1">
    <citation type="submission" date="2018-03" db="EMBL/GenBank/DDBJ databases">
        <title>Genomic Encyclopedia of Archaeal and Bacterial Type Strains, Phase II (KMG-II): from individual species to whole genera.</title>
        <authorList>
            <person name="Goeker M."/>
        </authorList>
    </citation>
    <scope>NUCLEOTIDE SEQUENCE [LARGE SCALE GENOMIC DNA]</scope>
    <source>
        <strain evidence="1 2">DSM 100346</strain>
    </source>
</reference>
<proteinExistence type="predicted"/>
<dbReference type="AlphaFoldDB" id="A0A315ZSY3"/>
<sequence>MATKIKLGPRQIAFSKVASVDPKEQRDINSARGNVMRSVMAQNKSFQLYPWGENNLLPNERIKLLRTNGDAQNLIETRADFLYGGGFGWFRHSNKNGIVTREPFSNAATEEYLEAYGMDDLGDVVNQMCTSLIETANVFINRTLVDKLPIYSVKDSLICRATIAEKRQVDTWLLNSDWGNAESVQKNTIPVPGFMTGKELLDESIIHLRPFQSGQPYYGFGQYWGEESVFWIEVMNFIAKSIGQTVKHNKNIAHICRVASQYFDQMVASQSIDNIDDNYDPEKEKDKVRDQFYKNVEKMIESEEGPRVLFDECDISADGKLSGM</sequence>
<name>A0A315ZSY3_9BACT</name>
<gene>
    <name evidence="1" type="ORF">CLV98_1523</name>
</gene>
<dbReference type="EMBL" id="QGDT01000052">
    <property type="protein sequence ID" value="PWJ48676.1"/>
    <property type="molecule type" value="Genomic_DNA"/>
</dbReference>
<accession>A0A315ZSY3</accession>
<evidence type="ECO:0008006" key="3">
    <source>
        <dbReference type="Google" id="ProtNLM"/>
    </source>
</evidence>